<dbReference type="SMART" id="SM01043">
    <property type="entry name" value="BTAD"/>
    <property type="match status" value="1"/>
</dbReference>
<dbReference type="EMBL" id="FUWM01000011">
    <property type="protein sequence ID" value="SJZ68956.1"/>
    <property type="molecule type" value="Genomic_DNA"/>
</dbReference>
<evidence type="ECO:0000256" key="1">
    <source>
        <dbReference type="ARBA" id="ARBA00022741"/>
    </source>
</evidence>
<protein>
    <submittedName>
        <fullName evidence="5">Predicted ATPase</fullName>
    </submittedName>
</protein>
<reference evidence="6" key="1">
    <citation type="submission" date="2017-02" db="EMBL/GenBank/DDBJ databases">
        <authorList>
            <person name="Varghese N."/>
            <person name="Submissions S."/>
        </authorList>
    </citation>
    <scope>NUCLEOTIDE SEQUENCE [LARGE SCALE GENOMIC DNA]</scope>
    <source>
        <strain evidence="6">ATCC BAA-73</strain>
    </source>
</reference>
<keyword evidence="1" id="KW-0547">Nucleotide-binding</keyword>
<dbReference type="PROSITE" id="PS50005">
    <property type="entry name" value="TPR"/>
    <property type="match status" value="1"/>
</dbReference>
<dbReference type="Pfam" id="PF13191">
    <property type="entry name" value="AAA_16"/>
    <property type="match status" value="1"/>
</dbReference>
<dbReference type="InterPro" id="IPR011990">
    <property type="entry name" value="TPR-like_helical_dom_sf"/>
</dbReference>
<dbReference type="Gene3D" id="3.40.50.300">
    <property type="entry name" value="P-loop containing nucleotide triphosphate hydrolases"/>
    <property type="match status" value="1"/>
</dbReference>
<keyword evidence="2" id="KW-0067">ATP-binding</keyword>
<organism evidence="5 6">
    <name type="scientific">Selenihalanaerobacter shriftii</name>
    <dbReference type="NCBI Taxonomy" id="142842"/>
    <lineage>
        <taxon>Bacteria</taxon>
        <taxon>Bacillati</taxon>
        <taxon>Bacillota</taxon>
        <taxon>Clostridia</taxon>
        <taxon>Halanaerobiales</taxon>
        <taxon>Halobacteroidaceae</taxon>
        <taxon>Selenihalanaerobacter</taxon>
    </lineage>
</organism>
<name>A0A1T4MQ66_9FIRM</name>
<dbReference type="Pfam" id="PF03704">
    <property type="entry name" value="BTAD"/>
    <property type="match status" value="1"/>
</dbReference>
<dbReference type="InterPro" id="IPR041664">
    <property type="entry name" value="AAA_16"/>
</dbReference>
<dbReference type="PANTHER" id="PTHR16305">
    <property type="entry name" value="TESTICULAR SOLUBLE ADENYLYL CYCLASE"/>
    <property type="match status" value="1"/>
</dbReference>
<dbReference type="InterPro" id="IPR027417">
    <property type="entry name" value="P-loop_NTPase"/>
</dbReference>
<dbReference type="OrthoDB" id="190810at2"/>
<evidence type="ECO:0000313" key="5">
    <source>
        <dbReference type="EMBL" id="SJZ68956.1"/>
    </source>
</evidence>
<dbReference type="Pfam" id="PF13424">
    <property type="entry name" value="TPR_12"/>
    <property type="match status" value="1"/>
</dbReference>
<keyword evidence="3" id="KW-0802">TPR repeat</keyword>
<accession>A0A1T4MQ66</accession>
<gene>
    <name evidence="5" type="ORF">SAMN02745118_01559</name>
</gene>
<dbReference type="InterPro" id="IPR005158">
    <property type="entry name" value="BTAD"/>
</dbReference>
<evidence type="ECO:0000313" key="6">
    <source>
        <dbReference type="Proteomes" id="UP000190625"/>
    </source>
</evidence>
<evidence type="ECO:0000256" key="3">
    <source>
        <dbReference type="PROSITE-ProRule" id="PRU00339"/>
    </source>
</evidence>
<dbReference type="GO" id="GO:0005524">
    <property type="term" value="F:ATP binding"/>
    <property type="evidence" value="ECO:0007669"/>
    <property type="project" value="UniProtKB-KW"/>
</dbReference>
<dbReference type="AlphaFoldDB" id="A0A1T4MQ66"/>
<dbReference type="InterPro" id="IPR036388">
    <property type="entry name" value="WH-like_DNA-bd_sf"/>
</dbReference>
<dbReference type="Gene3D" id="1.25.40.10">
    <property type="entry name" value="Tetratricopeptide repeat domain"/>
    <property type="match status" value="2"/>
</dbReference>
<dbReference type="Gene3D" id="1.10.10.10">
    <property type="entry name" value="Winged helix-like DNA-binding domain superfamily/Winged helix DNA-binding domain"/>
    <property type="match status" value="1"/>
</dbReference>
<dbReference type="RefSeq" id="WP_078810034.1">
    <property type="nucleotide sequence ID" value="NZ_FUWM01000011.1"/>
</dbReference>
<proteinExistence type="predicted"/>
<sequence>MLQLEAKLLGSPTIKINGDSIDFPYKKVEALFYYIVVKKKVSRIKIASLLWGDMLDGKAKKNLRNALYQLKKVVGKGIINTPDRSTISICEDCQLDLDIDVFLNEEGEEAIEVYKGEFLNSFLIKNAPDFTDWIFEQRNYYLQLYIKTLRNYSKQLEVKEEFQQAIYYLKLLIEVDEFNEVAYRDLMGLYAKQGSIAKSVDIYKELEEQLHSELGITPDKKTVNLLQNIRERISHDINSNDDKKDEYIFRRDELDILINNLSRFLNDKSSASISVFGEAGIGKTTLVKQALSAIELKDSLILKANCFQAEERYIFKPWKIILQQLKKKVDFNDIDISLPWKKIISFLFPSLLIEEEEVLSEEMFSFESIQCQSATEALLFLLTEIAKNQKLILVFEDLQWCDDKSLFLLKNLIQESKNNNILIVMTSRNERKNRIENIFLDLKRHNYINEINLSRLSLSEVQKFANNSLSSYEFPEELVTKIYDETEGNTFFLVETLNLLKSKGKDQALSNLLTDKSKDILRNRVQSVSKEAQNILKLASICFDKVSYELLLDISGKNDFELIDLLEELQEYYLIEEMLSERNGSPAYKFTHSKIREFIYNHQSFSRVKLLHKRIAQFIEQNLQQGVRNRDQYAKLIYHYSKAGDKLKHLEYLIKESEIYFHHTHELFPITSDKSLEKDQIISFNQEGAHRYLTEISSLLEEVEQEVSENLVIREMKVKFLRMQAQFLISEGDYSTAIDTIQNMISEARNVDDWLSILRGYQQMAGLGVQKEEVTFIEDNAERMYSLAEEMEKDVEMAIALRFLGIAKLYQRNYQASERLFKNSLQIFKDAETLGKKYTLGIAVIYNYLGEVKRYERKFEEAINFYRRGISLCKSQNINWGLGIFHVNAGQVFFELEEYDKARTYFNNSLEIFKKLKTIWGYSAISNGFMSLLSIQRQDYEKAYDYLITAEETVKQYHKRYWLGILLRIKAEIAKEMKENGELAKVFKGYLNEDYSKYAKDALSILEEIGADYEIELVDNLS</sequence>
<dbReference type="InterPro" id="IPR019734">
    <property type="entry name" value="TPR_rpt"/>
</dbReference>
<dbReference type="STRING" id="142842.SAMN02745118_01559"/>
<dbReference type="SUPFAM" id="SSF52540">
    <property type="entry name" value="P-loop containing nucleoside triphosphate hydrolases"/>
    <property type="match status" value="1"/>
</dbReference>
<dbReference type="PANTHER" id="PTHR16305:SF28">
    <property type="entry name" value="GUANYLATE CYCLASE DOMAIN-CONTAINING PROTEIN"/>
    <property type="match status" value="1"/>
</dbReference>
<dbReference type="GO" id="GO:0005737">
    <property type="term" value="C:cytoplasm"/>
    <property type="evidence" value="ECO:0007669"/>
    <property type="project" value="TreeGrafter"/>
</dbReference>
<feature type="repeat" description="TPR" evidence="3">
    <location>
        <begin position="843"/>
        <end position="876"/>
    </location>
</feature>
<dbReference type="Proteomes" id="UP000190625">
    <property type="component" value="Unassembled WGS sequence"/>
</dbReference>
<evidence type="ECO:0000259" key="4">
    <source>
        <dbReference type="SMART" id="SM01043"/>
    </source>
</evidence>
<dbReference type="SUPFAM" id="SSF48452">
    <property type="entry name" value="TPR-like"/>
    <property type="match status" value="2"/>
</dbReference>
<keyword evidence="6" id="KW-1185">Reference proteome</keyword>
<evidence type="ECO:0000256" key="2">
    <source>
        <dbReference type="ARBA" id="ARBA00022840"/>
    </source>
</evidence>
<feature type="domain" description="Bacterial transcriptional activator" evidence="4">
    <location>
        <begin position="97"/>
        <end position="230"/>
    </location>
</feature>
<dbReference type="GO" id="GO:0004016">
    <property type="term" value="F:adenylate cyclase activity"/>
    <property type="evidence" value="ECO:0007669"/>
    <property type="project" value="TreeGrafter"/>
</dbReference>
<dbReference type="SMART" id="SM00028">
    <property type="entry name" value="TPR"/>
    <property type="match status" value="5"/>
</dbReference>